<dbReference type="GO" id="GO:0097063">
    <property type="term" value="F:cadmium ion sensor activity"/>
    <property type="evidence" value="ECO:0007669"/>
    <property type="project" value="TreeGrafter"/>
</dbReference>
<dbReference type="InterPro" id="IPR011991">
    <property type="entry name" value="ArsR-like_HTH"/>
</dbReference>
<dbReference type="EMBL" id="NFZS01000004">
    <property type="protein sequence ID" value="RAO75919.1"/>
    <property type="molecule type" value="Genomic_DNA"/>
</dbReference>
<dbReference type="NCBIfam" id="NF033788">
    <property type="entry name" value="HTH_metalloreg"/>
    <property type="match status" value="1"/>
</dbReference>
<sequence length="232" mass="25562">MEAEHPEAAVSEMAAAIAEPARTRMLCALLDGRARTSTELALVAGVNPSTASVHLAKLRERRLVLMHVQGRHRYYSLHDHQVAAAIEALTVIAGGPIGTFEPNTPERMRAARTCYDHMAGALGVALRDRLRAMGWLSDVHGSKGLYDLTVEGTDELSKLGMDVSAARAQRRRFACDCLDWSERRPHLAGAVGAGLLSIALQRKWVVKDFESRVLSVTKIGLREMRRRFDLVL</sequence>
<dbReference type="GO" id="GO:0046686">
    <property type="term" value="P:response to cadmium ion"/>
    <property type="evidence" value="ECO:0007669"/>
    <property type="project" value="TreeGrafter"/>
</dbReference>
<dbReference type="InterPro" id="IPR036390">
    <property type="entry name" value="WH_DNA-bd_sf"/>
</dbReference>
<dbReference type="PANTHER" id="PTHR39168">
    <property type="entry name" value="TRANSCRIPTIONAL REGULATOR-RELATED"/>
    <property type="match status" value="1"/>
</dbReference>
<evidence type="ECO:0000313" key="2">
    <source>
        <dbReference type="EMBL" id="RAO75919.1"/>
    </source>
</evidence>
<dbReference type="InterPro" id="IPR052543">
    <property type="entry name" value="HTH_Metal-responsive_Reg"/>
</dbReference>
<comment type="caution">
    <text evidence="2">The sequence shown here is derived from an EMBL/GenBank/DDBJ whole genome shotgun (WGS) entry which is preliminary data.</text>
</comment>
<dbReference type="InterPro" id="IPR036388">
    <property type="entry name" value="WH-like_DNA-bd_sf"/>
</dbReference>
<dbReference type="Proteomes" id="UP000248926">
    <property type="component" value="Unassembled WGS sequence"/>
</dbReference>
<dbReference type="InterPro" id="IPR001845">
    <property type="entry name" value="HTH_ArsR_DNA-bd_dom"/>
</dbReference>
<dbReference type="AlphaFoldDB" id="A0A328P1N9"/>
<dbReference type="Pfam" id="PF01022">
    <property type="entry name" value="HTH_5"/>
    <property type="match status" value="1"/>
</dbReference>
<dbReference type="CDD" id="cd00090">
    <property type="entry name" value="HTH_ARSR"/>
    <property type="match status" value="1"/>
</dbReference>
<accession>A0A328P1N9</accession>
<organism evidence="2 3">
    <name type="scientific">Dyella jiangningensis</name>
    <dbReference type="NCBI Taxonomy" id="1379159"/>
    <lineage>
        <taxon>Bacteria</taxon>
        <taxon>Pseudomonadati</taxon>
        <taxon>Pseudomonadota</taxon>
        <taxon>Gammaproteobacteria</taxon>
        <taxon>Lysobacterales</taxon>
        <taxon>Rhodanobacteraceae</taxon>
        <taxon>Dyella</taxon>
    </lineage>
</organism>
<dbReference type="GO" id="GO:0032791">
    <property type="term" value="F:lead ion binding"/>
    <property type="evidence" value="ECO:0007669"/>
    <property type="project" value="TreeGrafter"/>
</dbReference>
<dbReference type="Gene3D" id="1.10.10.10">
    <property type="entry name" value="Winged helix-like DNA-binding domain superfamily/Winged helix DNA-binding domain"/>
    <property type="match status" value="1"/>
</dbReference>
<name>A0A328P1N9_9GAMM</name>
<gene>
    <name evidence="2" type="ORF">CA260_12820</name>
</gene>
<evidence type="ECO:0000313" key="3">
    <source>
        <dbReference type="Proteomes" id="UP000248926"/>
    </source>
</evidence>
<keyword evidence="3" id="KW-1185">Reference proteome</keyword>
<proteinExistence type="predicted"/>
<dbReference type="GO" id="GO:0010288">
    <property type="term" value="P:response to lead ion"/>
    <property type="evidence" value="ECO:0007669"/>
    <property type="project" value="TreeGrafter"/>
</dbReference>
<feature type="domain" description="HTH arsR-type" evidence="1">
    <location>
        <begin position="2"/>
        <end position="97"/>
    </location>
</feature>
<dbReference type="SUPFAM" id="SSF46785">
    <property type="entry name" value="Winged helix' DNA-binding domain"/>
    <property type="match status" value="1"/>
</dbReference>
<dbReference type="PROSITE" id="PS50987">
    <property type="entry name" value="HTH_ARSR_2"/>
    <property type="match status" value="1"/>
</dbReference>
<dbReference type="GO" id="GO:0003700">
    <property type="term" value="F:DNA-binding transcription factor activity"/>
    <property type="evidence" value="ECO:0007669"/>
    <property type="project" value="InterPro"/>
</dbReference>
<dbReference type="PANTHER" id="PTHR39168:SF1">
    <property type="entry name" value="TRANSCRIPTIONAL REGULATORY PROTEIN"/>
    <property type="match status" value="1"/>
</dbReference>
<reference evidence="2 3" key="1">
    <citation type="journal article" date="2018" name="Genet. Mol. Biol.">
        <title>The genome sequence of Dyella jiangningensis FCAV SCS01 from a lignocellulose-decomposing microbial consortium metagenome reveals potential for biotechnological applications.</title>
        <authorList>
            <person name="Desiderato J.G."/>
            <person name="Alvarenga D.O."/>
            <person name="Constancio M.T.L."/>
            <person name="Alves L.M.C."/>
            <person name="Varani A.M."/>
        </authorList>
    </citation>
    <scope>NUCLEOTIDE SEQUENCE [LARGE SCALE GENOMIC DNA]</scope>
    <source>
        <strain evidence="2 3">FCAV SCS01</strain>
    </source>
</reference>
<dbReference type="GO" id="GO:0003677">
    <property type="term" value="F:DNA binding"/>
    <property type="evidence" value="ECO:0007669"/>
    <property type="project" value="TreeGrafter"/>
</dbReference>
<protein>
    <submittedName>
        <fullName evidence="2">Transcriptional regulator</fullName>
    </submittedName>
</protein>
<dbReference type="OrthoDB" id="9797716at2"/>
<dbReference type="SMART" id="SM00418">
    <property type="entry name" value="HTH_ARSR"/>
    <property type="match status" value="1"/>
</dbReference>
<evidence type="ECO:0000259" key="1">
    <source>
        <dbReference type="PROSITE" id="PS50987"/>
    </source>
</evidence>